<dbReference type="Gene3D" id="3.90.1140.10">
    <property type="entry name" value="Cyclic phosphodiesterase"/>
    <property type="match status" value="1"/>
</dbReference>
<keyword evidence="2" id="KW-1185">Reference proteome</keyword>
<dbReference type="EMBL" id="RCNT01000001">
    <property type="protein sequence ID" value="RMA44118.1"/>
    <property type="molecule type" value="Genomic_DNA"/>
</dbReference>
<dbReference type="AlphaFoldDB" id="A0A3L9YA08"/>
<organism evidence="1 2">
    <name type="scientific">Rhodophyticola porphyridii</name>
    <dbReference type="NCBI Taxonomy" id="1852017"/>
    <lineage>
        <taxon>Bacteria</taxon>
        <taxon>Pseudomonadati</taxon>
        <taxon>Pseudomonadota</taxon>
        <taxon>Alphaproteobacteria</taxon>
        <taxon>Rhodobacterales</taxon>
        <taxon>Roseobacteraceae</taxon>
        <taxon>Rhodophyticola</taxon>
    </lineage>
</organism>
<dbReference type="Proteomes" id="UP000281343">
    <property type="component" value="Unassembled WGS sequence"/>
</dbReference>
<dbReference type="RefSeq" id="WP_121896708.1">
    <property type="nucleotide sequence ID" value="NZ_RCNT01000001.1"/>
</dbReference>
<comment type="caution">
    <text evidence="1">The sequence shown here is derived from an EMBL/GenBank/DDBJ whole genome shotgun (WGS) entry which is preliminary data.</text>
</comment>
<dbReference type="PIRSF" id="PIRSF033328">
    <property type="entry name" value="Phest_Mll4975"/>
    <property type="match status" value="1"/>
</dbReference>
<protein>
    <submittedName>
        <fullName evidence="1">DUF1045 domain-containing protein</fullName>
    </submittedName>
</protein>
<gene>
    <name evidence="1" type="ORF">D9R08_04250</name>
</gene>
<dbReference type="OrthoDB" id="4954742at2"/>
<dbReference type="InterPro" id="IPR009389">
    <property type="entry name" value="DUF1045"/>
</dbReference>
<reference evidence="1 2" key="1">
    <citation type="submission" date="2018-10" db="EMBL/GenBank/DDBJ databases">
        <authorList>
            <person name="Jung H.S."/>
            <person name="Jeon C.O."/>
        </authorList>
    </citation>
    <scope>NUCLEOTIDE SEQUENCE [LARGE SCALE GENOMIC DNA]</scope>
    <source>
        <strain evidence="1 2">MA-7-27</strain>
    </source>
</reference>
<sequence length="228" mass="24721">MSEFTRYAIYVLPQGAFYQAGAAWLGWDAEAGVARAHPVLGGLPATPEEITATPRKYGFHGTIKPPFRLAEGTSRAELEIATEALLTSLSPVQLPGLVIRRLGGFVAVVPEGPSTPLANLAAAVVRGLDRFRAPPGEAELARRRKSGLSPRQDALLEAWGYPYVMEEFRFHLTLSGHFPEAEAEALASRLTVHFAPVLPRPFGVDTLALMGEAKDGRFHLIHRYTLAG</sequence>
<evidence type="ECO:0000313" key="2">
    <source>
        <dbReference type="Proteomes" id="UP000281343"/>
    </source>
</evidence>
<dbReference type="Pfam" id="PF06299">
    <property type="entry name" value="DUF1045"/>
    <property type="match status" value="1"/>
</dbReference>
<name>A0A3L9YA08_9RHOB</name>
<accession>A0A3L9YA08</accession>
<evidence type="ECO:0000313" key="1">
    <source>
        <dbReference type="EMBL" id="RMA44118.1"/>
    </source>
</evidence>
<dbReference type="NCBIfam" id="TIGR03223">
    <property type="entry name" value="Phn_opern_protn"/>
    <property type="match status" value="1"/>
</dbReference>
<proteinExistence type="predicted"/>